<reference evidence="2" key="1">
    <citation type="submission" date="2018-05" db="EMBL/GenBank/DDBJ databases">
        <authorList>
            <person name="Lanie J.A."/>
            <person name="Ng W.-L."/>
            <person name="Kazmierczak K.M."/>
            <person name="Andrzejewski T.M."/>
            <person name="Davidsen T.M."/>
            <person name="Wayne K.J."/>
            <person name="Tettelin H."/>
            <person name="Glass J.I."/>
            <person name="Rusch D."/>
            <person name="Podicherti R."/>
            <person name="Tsui H.-C.T."/>
            <person name="Winkler M.E."/>
        </authorList>
    </citation>
    <scope>NUCLEOTIDE SEQUENCE</scope>
</reference>
<dbReference type="EMBL" id="UINC01104509">
    <property type="protein sequence ID" value="SVC67704.1"/>
    <property type="molecule type" value="Genomic_DNA"/>
</dbReference>
<evidence type="ECO:0000256" key="1">
    <source>
        <dbReference type="SAM" id="MobiDB-lite"/>
    </source>
</evidence>
<feature type="non-terminal residue" evidence="2">
    <location>
        <position position="60"/>
    </location>
</feature>
<proteinExistence type="predicted"/>
<name>A0A382P2R3_9ZZZZ</name>
<feature type="region of interest" description="Disordered" evidence="1">
    <location>
        <begin position="1"/>
        <end position="60"/>
    </location>
</feature>
<organism evidence="2">
    <name type="scientific">marine metagenome</name>
    <dbReference type="NCBI Taxonomy" id="408172"/>
    <lineage>
        <taxon>unclassified sequences</taxon>
        <taxon>metagenomes</taxon>
        <taxon>ecological metagenomes</taxon>
    </lineage>
</organism>
<feature type="compositionally biased region" description="Basic and acidic residues" evidence="1">
    <location>
        <begin position="40"/>
        <end position="52"/>
    </location>
</feature>
<accession>A0A382P2R3</accession>
<dbReference type="AlphaFoldDB" id="A0A382P2R3"/>
<gene>
    <name evidence="2" type="ORF">METZ01_LOCUS320558</name>
</gene>
<sequence>VGFVVGGDISTNGQQEAPGNDQPVRAQSVDKAPNYGRKGVHPDDMQRDHGADDLELMAPG</sequence>
<feature type="non-terminal residue" evidence="2">
    <location>
        <position position="1"/>
    </location>
</feature>
<protein>
    <submittedName>
        <fullName evidence="2">Uncharacterized protein</fullName>
    </submittedName>
</protein>
<evidence type="ECO:0000313" key="2">
    <source>
        <dbReference type="EMBL" id="SVC67704.1"/>
    </source>
</evidence>